<dbReference type="AlphaFoldDB" id="A0AAE6JCC1"/>
<reference evidence="4 6" key="2">
    <citation type="submission" date="2021-03" db="EMBL/GenBank/DDBJ databases">
        <title>Mucilaginibacter strains isolated from gold and copper mining confer multi heavy-metal resistance.</title>
        <authorList>
            <person name="Li Y."/>
        </authorList>
    </citation>
    <scope>NUCLEOTIDE SEQUENCE [LARGE SCALE GENOMIC DNA]</scope>
    <source>
        <strain evidence="4 6">P2-4</strain>
    </source>
</reference>
<name>A0AAE6JCC1_9SPHI</name>
<keyword evidence="2" id="KW-1133">Transmembrane helix</keyword>
<evidence type="ECO:0000256" key="2">
    <source>
        <dbReference type="SAM" id="Phobius"/>
    </source>
</evidence>
<protein>
    <submittedName>
        <fullName evidence="3">Uncharacterized protein</fullName>
    </submittedName>
</protein>
<dbReference type="EMBL" id="CP043451">
    <property type="protein sequence ID" value="QEM03089.1"/>
    <property type="molecule type" value="Genomic_DNA"/>
</dbReference>
<dbReference type="Proteomes" id="UP000663940">
    <property type="component" value="Chromosome"/>
</dbReference>
<feature type="transmembrane region" description="Helical" evidence="2">
    <location>
        <begin position="12"/>
        <end position="31"/>
    </location>
</feature>
<reference evidence="3 5" key="1">
    <citation type="submission" date="2019-08" db="EMBL/GenBank/DDBJ databases">
        <title>Comparative genome analysis confer to the adaptation heavy metal polluted environment.</title>
        <authorList>
            <person name="Li Y."/>
        </authorList>
    </citation>
    <scope>NUCLEOTIDE SEQUENCE [LARGE SCALE GENOMIC DNA]</scope>
    <source>
        <strain evidence="3 5">P2</strain>
    </source>
</reference>
<evidence type="ECO:0000313" key="5">
    <source>
        <dbReference type="Proteomes" id="UP000250557"/>
    </source>
</evidence>
<accession>A0AAE6JCC1</accession>
<dbReference type="EMBL" id="CP071880">
    <property type="protein sequence ID" value="QTE48159.1"/>
    <property type="molecule type" value="Genomic_DNA"/>
</dbReference>
<gene>
    <name evidence="3" type="ORF">DIU31_005980</name>
    <name evidence="4" type="ORF">J3L21_21730</name>
</gene>
<evidence type="ECO:0000313" key="3">
    <source>
        <dbReference type="EMBL" id="QEM03089.1"/>
    </source>
</evidence>
<evidence type="ECO:0000313" key="6">
    <source>
        <dbReference type="Proteomes" id="UP000663940"/>
    </source>
</evidence>
<feature type="compositionally biased region" description="Acidic residues" evidence="1">
    <location>
        <begin position="58"/>
        <end position="70"/>
    </location>
</feature>
<dbReference type="Proteomes" id="UP000250557">
    <property type="component" value="Chromosome"/>
</dbReference>
<organism evidence="3 5">
    <name type="scientific">Mucilaginibacter rubeus</name>
    <dbReference type="NCBI Taxonomy" id="2027860"/>
    <lineage>
        <taxon>Bacteria</taxon>
        <taxon>Pseudomonadati</taxon>
        <taxon>Bacteroidota</taxon>
        <taxon>Sphingobacteriia</taxon>
        <taxon>Sphingobacteriales</taxon>
        <taxon>Sphingobacteriaceae</taxon>
        <taxon>Mucilaginibacter</taxon>
    </lineage>
</organism>
<feature type="region of interest" description="Disordered" evidence="1">
    <location>
        <begin position="100"/>
        <end position="126"/>
    </location>
</feature>
<evidence type="ECO:0000313" key="4">
    <source>
        <dbReference type="EMBL" id="QTE48159.1"/>
    </source>
</evidence>
<dbReference type="RefSeq" id="WP_112656791.1">
    <property type="nucleotide sequence ID" value="NZ_CP043451.1"/>
</dbReference>
<feature type="region of interest" description="Disordered" evidence="1">
    <location>
        <begin position="49"/>
        <end position="72"/>
    </location>
</feature>
<proteinExistence type="predicted"/>
<evidence type="ECO:0000256" key="1">
    <source>
        <dbReference type="SAM" id="MobiDB-lite"/>
    </source>
</evidence>
<sequence length="200" mass="22955">MILQHFTWQQFLVAATILTAIWYTVIILVFYRQRIKNFLQGKAKDFEQPEPLGHAWDDEFEDEPDDEPDDLIGKTAMPEGMTKVSMSMFGFAPGISEETQEQETAAFGDKEDELKNDTGDDDGRELQQSVIPDVIEELKTIFHILETEKGTKEDFLSLFALVSAKYPRIRGTSNQQALNDHIREYLPFSITDEELDSLWA</sequence>
<feature type="compositionally biased region" description="Basic and acidic residues" evidence="1">
    <location>
        <begin position="108"/>
        <end position="118"/>
    </location>
</feature>
<keyword evidence="2" id="KW-0472">Membrane</keyword>
<keyword evidence="2" id="KW-0812">Transmembrane</keyword>
<keyword evidence="6" id="KW-1185">Reference proteome</keyword>